<dbReference type="EMBL" id="MU394441">
    <property type="protein sequence ID" value="KAI6080481.1"/>
    <property type="molecule type" value="Genomic_DNA"/>
</dbReference>
<protein>
    <submittedName>
        <fullName evidence="1">Uncharacterized protein</fullName>
    </submittedName>
</protein>
<keyword evidence="2" id="KW-1185">Reference proteome</keyword>
<proteinExistence type="predicted"/>
<name>A0ACC0CJC7_9PEZI</name>
<evidence type="ECO:0000313" key="2">
    <source>
        <dbReference type="Proteomes" id="UP001497680"/>
    </source>
</evidence>
<dbReference type="Proteomes" id="UP001497680">
    <property type="component" value="Unassembled WGS sequence"/>
</dbReference>
<reference evidence="1 2" key="1">
    <citation type="journal article" date="2022" name="New Phytol.">
        <title>Ecological generalism drives hyperdiversity of secondary metabolite gene clusters in xylarialean endophytes.</title>
        <authorList>
            <person name="Franco M.E.E."/>
            <person name="Wisecaver J.H."/>
            <person name="Arnold A.E."/>
            <person name="Ju Y.M."/>
            <person name="Slot J.C."/>
            <person name="Ahrendt S."/>
            <person name="Moore L.P."/>
            <person name="Eastman K.E."/>
            <person name="Scott K."/>
            <person name="Konkel Z."/>
            <person name="Mondo S.J."/>
            <person name="Kuo A."/>
            <person name="Hayes R.D."/>
            <person name="Haridas S."/>
            <person name="Andreopoulos B."/>
            <person name="Riley R."/>
            <person name="LaButti K."/>
            <person name="Pangilinan J."/>
            <person name="Lipzen A."/>
            <person name="Amirebrahimi M."/>
            <person name="Yan J."/>
            <person name="Adam C."/>
            <person name="Keymanesh K."/>
            <person name="Ng V."/>
            <person name="Louie K."/>
            <person name="Northen T."/>
            <person name="Drula E."/>
            <person name="Henrissat B."/>
            <person name="Hsieh H.M."/>
            <person name="Youens-Clark K."/>
            <person name="Lutzoni F."/>
            <person name="Miadlikowska J."/>
            <person name="Eastwood D.C."/>
            <person name="Hamelin R.C."/>
            <person name="Grigoriev I.V."/>
            <person name="U'Ren J.M."/>
        </authorList>
    </citation>
    <scope>NUCLEOTIDE SEQUENCE [LARGE SCALE GENOMIC DNA]</scope>
    <source>
        <strain evidence="1 2">ER1909</strain>
    </source>
</reference>
<organism evidence="1 2">
    <name type="scientific">Hypoxylon rubiginosum</name>
    <dbReference type="NCBI Taxonomy" id="110542"/>
    <lineage>
        <taxon>Eukaryota</taxon>
        <taxon>Fungi</taxon>
        <taxon>Dikarya</taxon>
        <taxon>Ascomycota</taxon>
        <taxon>Pezizomycotina</taxon>
        <taxon>Sordariomycetes</taxon>
        <taxon>Xylariomycetidae</taxon>
        <taxon>Xylariales</taxon>
        <taxon>Hypoxylaceae</taxon>
        <taxon>Hypoxylon</taxon>
    </lineage>
</organism>
<evidence type="ECO:0000313" key="1">
    <source>
        <dbReference type="EMBL" id="KAI6080481.1"/>
    </source>
</evidence>
<gene>
    <name evidence="1" type="ORF">F4821DRAFT_251478</name>
</gene>
<sequence>MGTQHRHLWLKLGRRGADTTIQKATDLAEVVFTGSPSLLLFIGRSAKEEALQALAKSRSQRSRPGEIHIQWNGVLNRAYEEKTFLFADGPPDLEDLEDLQDRRDQGGESVAAGEVIGWAADDETAALPAVYARVLSPFADMVCVFLSDFHGLAGLVRFLSAWLRHVDESSSLPLPQLLIVIDEPDTNPEWAPCWIENFLQLLRQETTTPLEQGFSGVSLHIVPRAKKLTEAAQTTSFRDVLLATADRSRRARIEHGRQYTMRQLTCSFADAYRAFVSKETFDPIVSTRVAKPVPADAARYMTAFLRDFVHDKAWESFALPVLASSVILDEFPPEMHRKSLVLRLHGVRYLIVHTQEFHPVAVYDALYHAVWKRVVRALRLPTKAESCLREVIDARYTPKDAPFHKEGHRQRMQSFSDRWKAYRNDKTCLMCLSRKPEYWLPCGHSFCETDIRRFGTQVSPSTFLVDPCFLCTRTTNGLKFTLKPPTKGVNVLGIDGGGIKGIIPLEILHRLEQHTQHLLPGFPIQDFFHMAMGTSSGNVVHLHGVHGAHAIQSWVG</sequence>
<comment type="caution">
    <text evidence="1">The sequence shown here is derived from an EMBL/GenBank/DDBJ whole genome shotgun (WGS) entry which is preliminary data.</text>
</comment>
<accession>A0ACC0CJC7</accession>